<dbReference type="BioCyc" id="PPUT160488:G1G01-1071-MONOMER"/>
<dbReference type="eggNOG" id="ENOG50329DN">
    <property type="taxonomic scope" value="Bacteria"/>
</dbReference>
<dbReference type="AlphaFoldDB" id="Q88P55"/>
<keyword evidence="2" id="KW-1185">Reference proteome</keyword>
<dbReference type="Pfam" id="PF16703">
    <property type="entry name" value="DUF5064"/>
    <property type="match status" value="1"/>
</dbReference>
<dbReference type="Gene3D" id="3.30.160.370">
    <property type="entry name" value="Domain of unknown function DUF5064"/>
    <property type="match status" value="1"/>
</dbReference>
<evidence type="ECO:0000313" key="2">
    <source>
        <dbReference type="Proteomes" id="UP000000556"/>
    </source>
</evidence>
<reference evidence="1 2" key="1">
    <citation type="journal article" date="2002" name="Environ. Microbiol.">
        <title>Complete genome sequence and comparative analysis of the metabolically versatile Pseudomonas putida KT2440.</title>
        <authorList>
            <person name="Nelson K.E."/>
            <person name="Weinel C."/>
            <person name="Paulsen I.T."/>
            <person name="Dodson R.J."/>
            <person name="Hilbert H."/>
            <person name="Martins dos Santos V.A."/>
            <person name="Fouts D.E."/>
            <person name="Gill S.R."/>
            <person name="Pop M."/>
            <person name="Holmes M."/>
            <person name="Brinkac L."/>
            <person name="Beanan M."/>
            <person name="DeBoy R.T."/>
            <person name="Daugherty S."/>
            <person name="Kolonay J."/>
            <person name="Madupu R."/>
            <person name="Nelson W."/>
            <person name="White O."/>
            <person name="Peterson J."/>
            <person name="Khouri H."/>
            <person name="Hance I."/>
            <person name="Chris Lee P."/>
            <person name="Holtzapple E."/>
            <person name="Scanlan D."/>
            <person name="Tran K."/>
            <person name="Moazzez A."/>
            <person name="Utterback T."/>
            <person name="Rizzo M."/>
            <person name="Lee K."/>
            <person name="Kosack D."/>
            <person name="Moestl D."/>
            <person name="Wedler H."/>
            <person name="Lauber J."/>
            <person name="Stjepandic D."/>
            <person name="Hoheisel J."/>
            <person name="Straetz M."/>
            <person name="Heim S."/>
            <person name="Kiewitz C."/>
            <person name="Eisen J.A."/>
            <person name="Timmis K.N."/>
            <person name="Dusterhoft A."/>
            <person name="Tummler B."/>
            <person name="Fraser C.M."/>
        </authorList>
    </citation>
    <scope>NUCLEOTIDE SEQUENCE [LARGE SCALE GENOMIC DNA]</scope>
    <source>
        <strain evidence="2">ATCC 47054 / DSM 6125 / CFBP 8728 / NCIMB 11950 / KT2440</strain>
    </source>
</reference>
<proteinExistence type="predicted"/>
<dbReference type="KEGG" id="ppu:PP_0998"/>
<gene>
    <name evidence="1" type="ordered locus">PP_0998</name>
</gene>
<dbReference type="HOGENOM" id="CLU_154597_0_0_6"/>
<dbReference type="PaxDb" id="160488-PP_0998"/>
<name>Q88P55_PSEPK</name>
<dbReference type="PhylomeDB" id="Q88P55"/>
<reference evidence="1 2" key="2">
    <citation type="journal article" date="2016" name="Environ. Microbiol.">
        <title>The revisited genome of Pseudomonas putida KT2440 enlightens its value as a robust metabolic chassis.</title>
        <authorList>
            <person name="Belda E."/>
            <person name="van Heck R.G."/>
            <person name="Lopez-Sanchez M.J."/>
            <person name="Cruveiller S."/>
            <person name="Barbe V."/>
            <person name="Fraser C."/>
            <person name="Klenk H.P."/>
            <person name="Petersen J."/>
            <person name="Morgat A."/>
            <person name="Nikel P.I."/>
            <person name="Vallenet D."/>
            <person name="Rouy Z."/>
            <person name="Sekowska A."/>
            <person name="Martins Dos Santos V.A."/>
            <person name="de Lorenzo V."/>
            <person name="Danchin A."/>
            <person name="Medigue C."/>
        </authorList>
    </citation>
    <scope>NUCLEOTIDE SEQUENCE [LARGE SCALE GENOMIC DNA]</scope>
    <source>
        <strain evidence="2">ATCC 47054 / DSM 6125 / CFBP 8728 / NCIMB 11950 / KT2440</strain>
    </source>
</reference>
<dbReference type="InterPro" id="IPR032024">
    <property type="entry name" value="DUF5064"/>
</dbReference>
<accession>Q88P55</accession>
<dbReference type="STRING" id="160488.PP_0998"/>
<dbReference type="PATRIC" id="fig|160488.4.peg.1061"/>
<evidence type="ECO:0008006" key="3">
    <source>
        <dbReference type="Google" id="ProtNLM"/>
    </source>
</evidence>
<protein>
    <recommendedName>
        <fullName evidence="3">DUF5064 domain-containing protein</fullName>
    </recommendedName>
</protein>
<dbReference type="EMBL" id="AE015451">
    <property type="protein sequence ID" value="AAN66623.1"/>
    <property type="molecule type" value="Genomic_DNA"/>
</dbReference>
<sequence>MNAVGGLTRPAIFDLPKEIAMAQYHSGHVHIERTALNNADHSYDLNIEYEAVADPKEGRGIQFHMHGSIEGKPVEEKFFLAKDQVLPSFLMLLTRKAQSYLAPPKKFETLSSPHKLYDHMFADIREKLDVKSGDPIKPEHLE</sequence>
<evidence type="ECO:0000313" key="1">
    <source>
        <dbReference type="EMBL" id="AAN66623.1"/>
    </source>
</evidence>
<dbReference type="OrthoDB" id="6941547at2"/>
<organism evidence="1 2">
    <name type="scientific">Pseudomonas putida (strain ATCC 47054 / DSM 6125 / CFBP 8728 / NCIMB 11950 / KT2440)</name>
    <dbReference type="NCBI Taxonomy" id="160488"/>
    <lineage>
        <taxon>Bacteria</taxon>
        <taxon>Pseudomonadati</taxon>
        <taxon>Pseudomonadota</taxon>
        <taxon>Gammaproteobacteria</taxon>
        <taxon>Pseudomonadales</taxon>
        <taxon>Pseudomonadaceae</taxon>
        <taxon>Pseudomonas</taxon>
    </lineage>
</organism>
<dbReference type="Proteomes" id="UP000000556">
    <property type="component" value="Chromosome"/>
</dbReference>